<dbReference type="GO" id="GO:0006352">
    <property type="term" value="P:DNA-templated transcription initiation"/>
    <property type="evidence" value="ECO:0007669"/>
    <property type="project" value="InterPro"/>
</dbReference>
<dbReference type="InterPro" id="IPR014284">
    <property type="entry name" value="RNA_pol_sigma-70_dom"/>
</dbReference>
<evidence type="ECO:0000259" key="4">
    <source>
        <dbReference type="Pfam" id="PF08281"/>
    </source>
</evidence>
<evidence type="ECO:0000256" key="2">
    <source>
        <dbReference type="ARBA" id="ARBA00023082"/>
    </source>
</evidence>
<keyword evidence="2" id="KW-0731">Sigma factor</keyword>
<dbReference type="Gene3D" id="1.10.10.10">
    <property type="entry name" value="Winged helix-like DNA-binding domain superfamily/Winged helix DNA-binding domain"/>
    <property type="match status" value="1"/>
</dbReference>
<feature type="non-terminal residue" evidence="5">
    <location>
        <position position="1"/>
    </location>
</feature>
<gene>
    <name evidence="5" type="ORF">ENJ12_12585</name>
</gene>
<dbReference type="InterPro" id="IPR036388">
    <property type="entry name" value="WH-like_DNA-bd_sf"/>
</dbReference>
<dbReference type="InterPro" id="IPR039425">
    <property type="entry name" value="RNA_pol_sigma-70-like"/>
</dbReference>
<dbReference type="InterPro" id="IPR013324">
    <property type="entry name" value="RNA_pol_sigma_r3/r4-like"/>
</dbReference>
<accession>A0A831WGK2</accession>
<dbReference type="PANTHER" id="PTHR43133">
    <property type="entry name" value="RNA POLYMERASE ECF-TYPE SIGMA FACTO"/>
    <property type="match status" value="1"/>
</dbReference>
<reference evidence="5" key="1">
    <citation type="journal article" date="2020" name="mSystems">
        <title>Genome- and Community-Level Interaction Insights into Carbon Utilization and Element Cycling Functions of Hydrothermarchaeota in Hydrothermal Sediment.</title>
        <authorList>
            <person name="Zhou Z."/>
            <person name="Liu Y."/>
            <person name="Xu W."/>
            <person name="Pan J."/>
            <person name="Luo Z.H."/>
            <person name="Li M."/>
        </authorList>
    </citation>
    <scope>NUCLEOTIDE SEQUENCE [LARGE SCALE GENOMIC DNA]</scope>
    <source>
        <strain evidence="5">HyVt-458</strain>
    </source>
</reference>
<sequence>TEAFVLRNAIAELPEDYREPLLLQVIHGYSQKEIAAELGISVAGAGTRLFRARKKLRALVEPGQD</sequence>
<dbReference type="EMBL" id="DRLF01000432">
    <property type="protein sequence ID" value="HEC07686.1"/>
    <property type="molecule type" value="Genomic_DNA"/>
</dbReference>
<dbReference type="PANTHER" id="PTHR43133:SF51">
    <property type="entry name" value="RNA POLYMERASE SIGMA FACTOR"/>
    <property type="match status" value="1"/>
</dbReference>
<dbReference type="AlphaFoldDB" id="A0A831WGK2"/>
<keyword evidence="3" id="KW-0804">Transcription</keyword>
<dbReference type="InterPro" id="IPR013249">
    <property type="entry name" value="RNA_pol_sigma70_r4_t2"/>
</dbReference>
<evidence type="ECO:0000256" key="1">
    <source>
        <dbReference type="ARBA" id="ARBA00023015"/>
    </source>
</evidence>
<dbReference type="Proteomes" id="UP000886339">
    <property type="component" value="Unassembled WGS sequence"/>
</dbReference>
<organism evidence="5">
    <name type="scientific">Thiolapillus brandeum</name>
    <dbReference type="NCBI Taxonomy" id="1076588"/>
    <lineage>
        <taxon>Bacteria</taxon>
        <taxon>Pseudomonadati</taxon>
        <taxon>Pseudomonadota</taxon>
        <taxon>Gammaproteobacteria</taxon>
        <taxon>Chromatiales</taxon>
        <taxon>Sedimenticolaceae</taxon>
        <taxon>Thiolapillus</taxon>
    </lineage>
</organism>
<keyword evidence="1" id="KW-0805">Transcription regulation</keyword>
<dbReference type="GO" id="GO:0016987">
    <property type="term" value="F:sigma factor activity"/>
    <property type="evidence" value="ECO:0007669"/>
    <property type="project" value="UniProtKB-KW"/>
</dbReference>
<evidence type="ECO:0000313" key="5">
    <source>
        <dbReference type="EMBL" id="HEC07686.1"/>
    </source>
</evidence>
<proteinExistence type="predicted"/>
<comment type="caution">
    <text evidence="5">The sequence shown here is derived from an EMBL/GenBank/DDBJ whole genome shotgun (WGS) entry which is preliminary data.</text>
</comment>
<name>A0A831WGK2_9GAMM</name>
<feature type="domain" description="RNA polymerase sigma factor 70 region 4 type 2" evidence="4">
    <location>
        <begin position="6"/>
        <end position="56"/>
    </location>
</feature>
<dbReference type="Pfam" id="PF08281">
    <property type="entry name" value="Sigma70_r4_2"/>
    <property type="match status" value="1"/>
</dbReference>
<dbReference type="NCBIfam" id="TIGR02937">
    <property type="entry name" value="sigma70-ECF"/>
    <property type="match status" value="1"/>
</dbReference>
<protein>
    <submittedName>
        <fullName evidence="5">Sigma-70 family RNA polymerase sigma factor</fullName>
    </submittedName>
</protein>
<dbReference type="CDD" id="cd06171">
    <property type="entry name" value="Sigma70_r4"/>
    <property type="match status" value="1"/>
</dbReference>
<evidence type="ECO:0000256" key="3">
    <source>
        <dbReference type="ARBA" id="ARBA00023163"/>
    </source>
</evidence>
<dbReference type="SUPFAM" id="SSF88659">
    <property type="entry name" value="Sigma3 and sigma4 domains of RNA polymerase sigma factors"/>
    <property type="match status" value="1"/>
</dbReference>
<dbReference type="GO" id="GO:0003677">
    <property type="term" value="F:DNA binding"/>
    <property type="evidence" value="ECO:0007669"/>
    <property type="project" value="InterPro"/>
</dbReference>